<feature type="region of interest" description="Disordered" evidence="1">
    <location>
        <begin position="310"/>
        <end position="346"/>
    </location>
</feature>
<dbReference type="SUPFAM" id="SSF81606">
    <property type="entry name" value="PP2C-like"/>
    <property type="match status" value="1"/>
</dbReference>
<dbReference type="SMART" id="SM00331">
    <property type="entry name" value="PP2C_SIG"/>
    <property type="match status" value="1"/>
</dbReference>
<gene>
    <name evidence="3" type="ORF">GCM10011589_48270</name>
</gene>
<dbReference type="InterPro" id="IPR015655">
    <property type="entry name" value="PP2C"/>
</dbReference>
<dbReference type="InterPro" id="IPR036457">
    <property type="entry name" value="PPM-type-like_dom_sf"/>
</dbReference>
<comment type="caution">
    <text evidence="3">The sequence shown here is derived from an EMBL/GenBank/DDBJ whole genome shotgun (WGS) entry which is preliminary data.</text>
</comment>
<evidence type="ECO:0000259" key="2">
    <source>
        <dbReference type="PROSITE" id="PS51746"/>
    </source>
</evidence>
<feature type="region of interest" description="Disordered" evidence="1">
    <location>
        <begin position="1"/>
        <end position="57"/>
    </location>
</feature>
<accession>A0ABQ2GDS0</accession>
<dbReference type="Proteomes" id="UP000648663">
    <property type="component" value="Unassembled WGS sequence"/>
</dbReference>
<dbReference type="EMBL" id="BMMI01000023">
    <property type="protein sequence ID" value="GGL86218.1"/>
    <property type="molecule type" value="Genomic_DNA"/>
</dbReference>
<dbReference type="SMART" id="SM00332">
    <property type="entry name" value="PP2Cc"/>
    <property type="match status" value="1"/>
</dbReference>
<evidence type="ECO:0000313" key="4">
    <source>
        <dbReference type="Proteomes" id="UP000648663"/>
    </source>
</evidence>
<feature type="domain" description="PPM-type phosphatase" evidence="2">
    <location>
        <begin position="69"/>
        <end position="302"/>
    </location>
</feature>
<feature type="compositionally biased region" description="Polar residues" evidence="1">
    <location>
        <begin position="42"/>
        <end position="52"/>
    </location>
</feature>
<evidence type="ECO:0000256" key="1">
    <source>
        <dbReference type="SAM" id="MobiDB-lite"/>
    </source>
</evidence>
<protein>
    <recommendedName>
        <fullName evidence="2">PPM-type phosphatase domain-containing protein</fullName>
    </recommendedName>
</protein>
<feature type="compositionally biased region" description="Low complexity" evidence="1">
    <location>
        <begin position="319"/>
        <end position="333"/>
    </location>
</feature>
<reference evidence="4" key="1">
    <citation type="journal article" date="2019" name="Int. J. Syst. Evol. Microbiol.">
        <title>The Global Catalogue of Microorganisms (GCM) 10K type strain sequencing project: providing services to taxonomists for standard genome sequencing and annotation.</title>
        <authorList>
            <consortium name="The Broad Institute Genomics Platform"/>
            <consortium name="The Broad Institute Genome Sequencing Center for Infectious Disease"/>
            <person name="Wu L."/>
            <person name="Ma J."/>
        </authorList>
    </citation>
    <scope>NUCLEOTIDE SEQUENCE [LARGE SCALE GENOMIC DNA]</scope>
    <source>
        <strain evidence="4">CGMCC 4.5581</strain>
    </source>
</reference>
<evidence type="ECO:0000313" key="3">
    <source>
        <dbReference type="EMBL" id="GGL86218.1"/>
    </source>
</evidence>
<dbReference type="InterPro" id="IPR001932">
    <property type="entry name" value="PPM-type_phosphatase-like_dom"/>
</dbReference>
<name>A0ABQ2GDS0_9ACTN</name>
<feature type="compositionally biased region" description="Polar residues" evidence="1">
    <location>
        <begin position="1"/>
        <end position="15"/>
    </location>
</feature>
<proteinExistence type="predicted"/>
<keyword evidence="4" id="KW-1185">Reference proteome</keyword>
<sequence length="346" mass="36239">MLPGNDWSSAASDRSFSVPEEDVVSASVMQCDPRSNADGRTVGSSGSPTPATGRQLEATGRLAPRLMFSGAALSSRGPRPDNQDSGLASPELVAVADGVGGNVGGAAASALAITSLVEQLPLPCDGDPEAQLRRAVSRANRRLGRLRSEVPVLAGMATTLTAMALSGAGHLVVAHIGDSRAYLLRGGQLVALTRDHSVVQAMLDASSISTEQARNHPWRSVLIAALQGREDDTVNVATSTLRALPGDRVLLCSDGLWGDTSWRRTRRALTQEYTASAAAVRLMESVQTAPARDNITVIVADVTTAEAAEKGRPWSWVLPPSRTSARSAPPSRRGGADQTLAKRRAL</sequence>
<dbReference type="PANTHER" id="PTHR47992">
    <property type="entry name" value="PROTEIN PHOSPHATASE"/>
    <property type="match status" value="1"/>
</dbReference>
<organism evidence="3 4">
    <name type="scientific">Modestobacter marinus</name>
    <dbReference type="NCBI Taxonomy" id="477641"/>
    <lineage>
        <taxon>Bacteria</taxon>
        <taxon>Bacillati</taxon>
        <taxon>Actinomycetota</taxon>
        <taxon>Actinomycetes</taxon>
        <taxon>Geodermatophilales</taxon>
        <taxon>Geodermatophilaceae</taxon>
        <taxon>Modestobacter</taxon>
    </lineage>
</organism>
<dbReference type="Gene3D" id="3.60.40.10">
    <property type="entry name" value="PPM-type phosphatase domain"/>
    <property type="match status" value="1"/>
</dbReference>
<dbReference type="CDD" id="cd00143">
    <property type="entry name" value="PP2Cc"/>
    <property type="match status" value="1"/>
</dbReference>
<dbReference type="PROSITE" id="PS51746">
    <property type="entry name" value="PPM_2"/>
    <property type="match status" value="1"/>
</dbReference>
<dbReference type="Pfam" id="PF13672">
    <property type="entry name" value="PP2C_2"/>
    <property type="match status" value="1"/>
</dbReference>